<sequence>MKEMIIYLPPSQDDFDSEVASSNNRPSRGHFKYIAIFKRSPKADAPRVHEILRHYEALQLTHHQSCPDIAQQVSKGLQDHLDEQEEPVKLVNDPVTPVPLNRSPSLDFLPSRLQTFLRAQVEEKERKSPSSEDDEDEVISPSEDVTKPFGEYENKSEGGEDEEIVCRYFETLGTSTPGQKIDEQVTEPPPLDTDRLMRTRLSISARFLSRSHQPGRICAMSANIDEEKGDSLYSSDDSKQDLQRRKEEMAQAVEATRKRLEALGWKAKEDILKKIPTSTVTANTNTAASTVITSVSSTTSTAVTAAAAAAKTNTVAISISSKATILTPSVSSAPTTAVTAASKTNTFATSTAVSSTPTAAVMASPKAHTLATFVSSTPTAAVTATSKTNTVSTSVSFTPTTTVTATSSAGTNGDSTPTRLAEIQEKDKQGGKEHSEKKEIPGSKKENDSKEEDAEKSKRASHLIAFFSGQSKSSKNKDKEKDNTKEKTKTKEKDKEKGRSTPPRGSRHPTLNLPQGRICQRRILSQDQQKHGESSLKSVKEDKEKKSTKPQPERRSSAELAAAKNSQSRVKANETAASSSKNAPLREKKSRVTNDERREKSRSLGDIDKRLHTVEEVSILDLSVPPSRTVDTMDIPDQVKEKRPRSSAGLLETTPNAPLERKAPGDINGVLAGINTFKDRGSVSNGTSGDSLKNTSLVTTAANNENTTEQKPTWDKKPAPALGRAW</sequence>
<feature type="region of interest" description="Disordered" evidence="1">
    <location>
        <begin position="424"/>
        <end position="726"/>
    </location>
</feature>
<proteinExistence type="predicted"/>
<feature type="compositionally biased region" description="Polar residues" evidence="1">
    <location>
        <begin position="564"/>
        <end position="582"/>
    </location>
</feature>
<dbReference type="OrthoDB" id="10593874at2759"/>
<reference evidence="2" key="1">
    <citation type="submission" date="2023-01" db="EMBL/GenBank/DDBJ databases">
        <title>Genome assembly of the deep-sea coral Lophelia pertusa.</title>
        <authorList>
            <person name="Herrera S."/>
            <person name="Cordes E."/>
        </authorList>
    </citation>
    <scope>NUCLEOTIDE SEQUENCE</scope>
    <source>
        <strain evidence="2">USNM1676648</strain>
        <tissue evidence="2">Polyp</tissue>
    </source>
</reference>
<evidence type="ECO:0000256" key="1">
    <source>
        <dbReference type="SAM" id="MobiDB-lite"/>
    </source>
</evidence>
<feature type="compositionally biased region" description="Low complexity" evidence="1">
    <location>
        <begin position="699"/>
        <end position="709"/>
    </location>
</feature>
<feature type="compositionally biased region" description="Basic and acidic residues" evidence="1">
    <location>
        <begin position="424"/>
        <end position="458"/>
    </location>
</feature>
<evidence type="ECO:0000313" key="3">
    <source>
        <dbReference type="Proteomes" id="UP001163046"/>
    </source>
</evidence>
<comment type="caution">
    <text evidence="2">The sequence shown here is derived from an EMBL/GenBank/DDBJ whole genome shotgun (WGS) entry which is preliminary data.</text>
</comment>
<dbReference type="Proteomes" id="UP001163046">
    <property type="component" value="Unassembled WGS sequence"/>
</dbReference>
<dbReference type="AlphaFoldDB" id="A0A9X0CJI9"/>
<feature type="compositionally biased region" description="Basic and acidic residues" evidence="1">
    <location>
        <begin position="475"/>
        <end position="499"/>
    </location>
</feature>
<feature type="compositionally biased region" description="Basic and acidic residues" evidence="1">
    <location>
        <begin position="121"/>
        <end position="130"/>
    </location>
</feature>
<feature type="region of interest" description="Disordered" evidence="1">
    <location>
        <begin position="121"/>
        <end position="160"/>
    </location>
</feature>
<name>A0A9X0CJI9_9CNID</name>
<feature type="compositionally biased region" description="Polar residues" evidence="1">
    <location>
        <begin position="682"/>
        <end position="698"/>
    </location>
</feature>
<organism evidence="2 3">
    <name type="scientific">Desmophyllum pertusum</name>
    <dbReference type="NCBI Taxonomy" id="174260"/>
    <lineage>
        <taxon>Eukaryota</taxon>
        <taxon>Metazoa</taxon>
        <taxon>Cnidaria</taxon>
        <taxon>Anthozoa</taxon>
        <taxon>Hexacorallia</taxon>
        <taxon>Scleractinia</taxon>
        <taxon>Caryophylliina</taxon>
        <taxon>Caryophylliidae</taxon>
        <taxon>Desmophyllum</taxon>
    </lineage>
</organism>
<dbReference type="EMBL" id="MU827321">
    <property type="protein sequence ID" value="KAJ7357499.1"/>
    <property type="molecule type" value="Genomic_DNA"/>
</dbReference>
<feature type="compositionally biased region" description="Basic and acidic residues" evidence="1">
    <location>
        <begin position="144"/>
        <end position="158"/>
    </location>
</feature>
<protein>
    <submittedName>
        <fullName evidence="2">Uncharacterized protein</fullName>
    </submittedName>
</protein>
<evidence type="ECO:0000313" key="2">
    <source>
        <dbReference type="EMBL" id="KAJ7357499.1"/>
    </source>
</evidence>
<feature type="compositionally biased region" description="Basic and acidic residues" evidence="1">
    <location>
        <begin position="584"/>
        <end position="615"/>
    </location>
</feature>
<keyword evidence="3" id="KW-1185">Reference proteome</keyword>
<feature type="compositionally biased region" description="Basic and acidic residues" evidence="1">
    <location>
        <begin position="528"/>
        <end position="557"/>
    </location>
</feature>
<gene>
    <name evidence="2" type="ORF">OS493_025016</name>
</gene>
<accession>A0A9X0CJI9</accession>